<evidence type="ECO:0000313" key="3">
    <source>
        <dbReference type="Proteomes" id="UP000004563"/>
    </source>
</evidence>
<protein>
    <submittedName>
        <fullName evidence="2">Uncharacterized protein</fullName>
    </submittedName>
</protein>
<dbReference type="EMBL" id="ADKO01000054">
    <property type="protein sequence ID" value="EFG18264.1"/>
    <property type="molecule type" value="Genomic_DNA"/>
</dbReference>
<accession>D4V7A7</accession>
<evidence type="ECO:0000256" key="1">
    <source>
        <dbReference type="SAM" id="Phobius"/>
    </source>
</evidence>
<sequence>MVYLPDQTGLARRINHTSLQVVYPVSRFRQYFLSLCLFFFLWISL</sequence>
<proteinExistence type="predicted"/>
<keyword evidence="1" id="KW-1133">Transmembrane helix</keyword>
<dbReference type="Proteomes" id="UP000004563">
    <property type="component" value="Unassembled WGS sequence"/>
</dbReference>
<comment type="caution">
    <text evidence="2">The sequence shown here is derived from an EMBL/GenBank/DDBJ whole genome shotgun (WGS) entry which is preliminary data.</text>
</comment>
<keyword evidence="1" id="KW-0472">Membrane</keyword>
<dbReference type="AlphaFoldDB" id="D4V7A7"/>
<evidence type="ECO:0000313" key="2">
    <source>
        <dbReference type="EMBL" id="EFG18264.1"/>
    </source>
</evidence>
<organism evidence="2 3">
    <name type="scientific">Phocaeicola vulgatus PC510</name>
    <dbReference type="NCBI Taxonomy" id="702446"/>
    <lineage>
        <taxon>Bacteria</taxon>
        <taxon>Pseudomonadati</taxon>
        <taxon>Bacteroidota</taxon>
        <taxon>Bacteroidia</taxon>
        <taxon>Bacteroidales</taxon>
        <taxon>Bacteroidaceae</taxon>
        <taxon>Phocaeicola</taxon>
    </lineage>
</organism>
<feature type="transmembrane region" description="Helical" evidence="1">
    <location>
        <begin position="28"/>
        <end position="44"/>
    </location>
</feature>
<keyword evidence="1" id="KW-0812">Transmembrane</keyword>
<name>D4V7A7_PHOVU</name>
<reference evidence="2 3" key="1">
    <citation type="journal article" date="2011" name="J. Bacteriol.">
        <title>Draft genome sequence of Bacteroides vulgatus PC510, a strain isolated from human feces.</title>
        <authorList>
            <person name="Cuiv P.O."/>
            <person name="Klaassens E.S."/>
            <person name="Durkin A.S."/>
            <person name="Harkins D.M."/>
            <person name="Foster L."/>
            <person name="McCorrison J."/>
            <person name="Torralba M."/>
            <person name="Nelson K.E."/>
            <person name="Morrison M."/>
        </authorList>
    </citation>
    <scope>NUCLEOTIDE SEQUENCE [LARGE SCALE GENOMIC DNA]</scope>
    <source>
        <strain evidence="2 3">PC510</strain>
    </source>
</reference>
<gene>
    <name evidence="2" type="ORF">CUU_2698</name>
</gene>